<reference evidence="1 2" key="1">
    <citation type="submission" date="2017-03" db="EMBL/GenBank/DDBJ databases">
        <title>Whole genome sequences of fourteen strains of Bradyrhizobium canariense and one strain of Bradyrhizobium japonicum isolated from Lupinus (Papilionoideae: Genisteae) species in Algeria.</title>
        <authorList>
            <person name="Crovadore J."/>
            <person name="Chekireb D."/>
            <person name="Brachmann A."/>
            <person name="Chablais R."/>
            <person name="Cochard B."/>
            <person name="Lefort F."/>
        </authorList>
    </citation>
    <scope>NUCLEOTIDE SEQUENCE [LARGE SCALE GENOMIC DNA]</scope>
    <source>
        <strain evidence="1 2">UBMAN05</strain>
    </source>
</reference>
<gene>
    <name evidence="1" type="ORF">BST63_07635</name>
</gene>
<dbReference type="Proteomes" id="UP000193884">
    <property type="component" value="Unassembled WGS sequence"/>
</dbReference>
<protein>
    <submittedName>
        <fullName evidence="1">Uncharacterized protein</fullName>
    </submittedName>
</protein>
<organism evidence="1 2">
    <name type="scientific">Bradyrhizobium canariense</name>
    <dbReference type="NCBI Taxonomy" id="255045"/>
    <lineage>
        <taxon>Bacteria</taxon>
        <taxon>Pseudomonadati</taxon>
        <taxon>Pseudomonadota</taxon>
        <taxon>Alphaproteobacteria</taxon>
        <taxon>Hyphomicrobiales</taxon>
        <taxon>Nitrobacteraceae</taxon>
        <taxon>Bradyrhizobium</taxon>
    </lineage>
</organism>
<evidence type="ECO:0000313" key="1">
    <source>
        <dbReference type="EMBL" id="OSJ32458.1"/>
    </source>
</evidence>
<accession>A0ABX3X8K4</accession>
<evidence type="ECO:0000313" key="2">
    <source>
        <dbReference type="Proteomes" id="UP000193884"/>
    </source>
</evidence>
<dbReference type="EMBL" id="NAFK01000142">
    <property type="protein sequence ID" value="OSJ32458.1"/>
    <property type="molecule type" value="Genomic_DNA"/>
</dbReference>
<proteinExistence type="predicted"/>
<comment type="caution">
    <text evidence="1">The sequence shown here is derived from an EMBL/GenBank/DDBJ whole genome shotgun (WGS) entry which is preliminary data.</text>
</comment>
<keyword evidence="2" id="KW-1185">Reference proteome</keyword>
<name>A0ABX3X8K4_9BRAD</name>
<sequence length="93" mass="10614">MTEARKDAPRRYIVDGAGQRVLVGLTSSETVEFETLDRPLASLEGSSVLQDQRRLGQISVDERWSELYLKHERAWSAWMAESRARSHPLCVLN</sequence>